<dbReference type="Gene3D" id="1.20.1280.50">
    <property type="match status" value="1"/>
</dbReference>
<reference evidence="2 3" key="1">
    <citation type="submission" date="2020-07" db="EMBL/GenBank/DDBJ databases">
        <title>Comparative genomics of pyrophilous fungi reveals a link between fire events and developmental genes.</title>
        <authorList>
            <consortium name="DOE Joint Genome Institute"/>
            <person name="Steindorff A.S."/>
            <person name="Carver A."/>
            <person name="Calhoun S."/>
            <person name="Stillman K."/>
            <person name="Liu H."/>
            <person name="Lipzen A."/>
            <person name="Pangilinan J."/>
            <person name="Labutti K."/>
            <person name="Bruns T.D."/>
            <person name="Grigoriev I.V."/>
        </authorList>
    </citation>
    <scope>NUCLEOTIDE SEQUENCE [LARGE SCALE GENOMIC DNA]</scope>
    <source>
        <strain evidence="2 3">CBS 144469</strain>
    </source>
</reference>
<dbReference type="Proteomes" id="UP000521943">
    <property type="component" value="Unassembled WGS sequence"/>
</dbReference>
<dbReference type="PANTHER" id="PTHR38926">
    <property type="entry name" value="F-BOX DOMAIN CONTAINING PROTEIN, EXPRESSED"/>
    <property type="match status" value="1"/>
</dbReference>
<organism evidence="2 3">
    <name type="scientific">Ephemerocybe angulata</name>
    <dbReference type="NCBI Taxonomy" id="980116"/>
    <lineage>
        <taxon>Eukaryota</taxon>
        <taxon>Fungi</taxon>
        <taxon>Dikarya</taxon>
        <taxon>Basidiomycota</taxon>
        <taxon>Agaricomycotina</taxon>
        <taxon>Agaricomycetes</taxon>
        <taxon>Agaricomycetidae</taxon>
        <taxon>Agaricales</taxon>
        <taxon>Agaricineae</taxon>
        <taxon>Psathyrellaceae</taxon>
        <taxon>Ephemerocybe</taxon>
    </lineage>
</organism>
<evidence type="ECO:0000313" key="2">
    <source>
        <dbReference type="EMBL" id="KAF6766200.1"/>
    </source>
</evidence>
<protein>
    <recommendedName>
        <fullName evidence="1">F-box domain-containing protein</fullName>
    </recommendedName>
</protein>
<dbReference type="OrthoDB" id="3156934at2759"/>
<evidence type="ECO:0000259" key="1">
    <source>
        <dbReference type="PROSITE" id="PS50181"/>
    </source>
</evidence>
<dbReference type="SUPFAM" id="SSF52047">
    <property type="entry name" value="RNI-like"/>
    <property type="match status" value="1"/>
</dbReference>
<keyword evidence="3" id="KW-1185">Reference proteome</keyword>
<dbReference type="InterPro" id="IPR032675">
    <property type="entry name" value="LRR_dom_sf"/>
</dbReference>
<dbReference type="PROSITE" id="PS50181">
    <property type="entry name" value="FBOX"/>
    <property type="match status" value="1"/>
</dbReference>
<gene>
    <name evidence="2" type="ORF">DFP72DRAFT_1038919</name>
</gene>
<dbReference type="InterPro" id="IPR001810">
    <property type="entry name" value="F-box_dom"/>
</dbReference>
<proteinExistence type="predicted"/>
<accession>A0A8H6IIA0</accession>
<dbReference type="Gene3D" id="3.80.10.10">
    <property type="entry name" value="Ribonuclease Inhibitor"/>
    <property type="match status" value="1"/>
</dbReference>
<feature type="domain" description="F-box" evidence="1">
    <location>
        <begin position="41"/>
        <end position="95"/>
    </location>
</feature>
<dbReference type="SUPFAM" id="SSF81383">
    <property type="entry name" value="F-box domain"/>
    <property type="match status" value="1"/>
</dbReference>
<sequence length="544" mass="61989">MPVTESSSESTITALLSSQRVLPVSSETQLLANSTQSYNIEDYRGRLPPEVLSNIFLVLKQEHAHKQLPVCFILSHVCQQWRAIAMDCSSLWSDLSDSDGPKLSELKLSRSRNAPLSIQYLQPNGENEKILQLALSQVSRLRDIDIYDSCRSNNAFDLVAAFSGFTGNAPLLRSLRIERETMKAEDQFPDVDLKDIPPSLQILELRNCNIPWTYIPISPSLEYLQLCNEHSNEINRLPTQVFAKLLKCLPRLVSLDLCGYLPADGISTFAHTPVTLPRLSTLKLKDPINHIRSFLRHIQVPHTTDVDVYIRDEIQDAATLNLVLTELKGMDMASSELPAMVPIFKLDLGNDDHIAIANAKFKIEMWFSEVKPSSEIPYVWALEELRIWEYGYQLSRSTWTQLFGHLLKLKTINVDQTTDLQAFFESLATQLPQEAAQDAPAIAPNPRSRLYFPALSAIHLEWVDFGRADEREADVLRVIDTLEKRSLHAQPIKKLRLESCRNFKWSHFERLKDAKIPGLTISWDECEELDSESEYEDDDEADHY</sequence>
<evidence type="ECO:0000313" key="3">
    <source>
        <dbReference type="Proteomes" id="UP000521943"/>
    </source>
</evidence>
<name>A0A8H6IIA0_9AGAR</name>
<dbReference type="InterPro" id="IPR036047">
    <property type="entry name" value="F-box-like_dom_sf"/>
</dbReference>
<dbReference type="AlphaFoldDB" id="A0A8H6IIA0"/>
<dbReference type="EMBL" id="JACGCI010000001">
    <property type="protein sequence ID" value="KAF6766200.1"/>
    <property type="molecule type" value="Genomic_DNA"/>
</dbReference>
<dbReference type="PANTHER" id="PTHR38926:SF5">
    <property type="entry name" value="F-BOX AND LEUCINE-RICH REPEAT PROTEIN 6"/>
    <property type="match status" value="1"/>
</dbReference>
<comment type="caution">
    <text evidence="2">The sequence shown here is derived from an EMBL/GenBank/DDBJ whole genome shotgun (WGS) entry which is preliminary data.</text>
</comment>
<dbReference type="Pfam" id="PF12937">
    <property type="entry name" value="F-box-like"/>
    <property type="match status" value="1"/>
</dbReference>